<comment type="caution">
    <text evidence="6">The sequence shown here is derived from an EMBL/GenBank/DDBJ whole genome shotgun (WGS) entry which is preliminary data.</text>
</comment>
<dbReference type="InterPro" id="IPR029439">
    <property type="entry name" value="Wzt_C"/>
</dbReference>
<evidence type="ECO:0000256" key="2">
    <source>
        <dbReference type="ARBA" id="ARBA00022448"/>
    </source>
</evidence>
<accession>A0ABR7N587</accession>
<dbReference type="CDD" id="cd10147">
    <property type="entry name" value="Wzt_C-like"/>
    <property type="match status" value="1"/>
</dbReference>
<dbReference type="InterPro" id="IPR017871">
    <property type="entry name" value="ABC_transporter-like_CS"/>
</dbReference>
<dbReference type="CDD" id="cd03220">
    <property type="entry name" value="ABC_KpsT_Wzt"/>
    <property type="match status" value="1"/>
</dbReference>
<dbReference type="Pfam" id="PF14524">
    <property type="entry name" value="Wzt_C"/>
    <property type="match status" value="1"/>
</dbReference>
<sequence>MNDVAISVEHLSKRYKLYDKPSDRLKEALGKKVNVREHYALRDVNFQIQKGECVGIIGTNGSGKSTVLKIITGVVNPTEGEVKVDGRISALLELGAGFNMEYTGLENIYLNGTMIGFSREEIDQKLDDILQFADIGDFVYQPVKTYSSGMFVRLAFAVAINIDPEILIVDEALSVGDVFFQSKCYRKFEEFKKMGKTIVFVSHDLGSISRYCDRVILLNKGVLLNEGKPKEMINLYKKVLVQMDGDKNKAAKVEKEGVFDRPFSQNPNVLEYGGSQAQIVDFTIEDENGVPGNTIEKMSTFTIKYKVVFHEDVNAPIYTFTIKDLKGTEITGTNTMYERVTIEPKKKGDSQIISFTQIMNLQGGEYLLSISCTGYENGDFNVYHRLYDVCSISVVSDKNTVGFYDMDSQITVQNCGD</sequence>
<protein>
    <submittedName>
        <fullName evidence="6">ABC transporter ATP-binding protein</fullName>
    </submittedName>
</protein>
<dbReference type="InterPro" id="IPR050683">
    <property type="entry name" value="Bact_Polysacc_Export_ATP-bd"/>
</dbReference>
<organism evidence="6 7">
    <name type="scientific">Jingyaoa shaoxingensis</name>
    <dbReference type="NCBI Taxonomy" id="2763671"/>
    <lineage>
        <taxon>Bacteria</taxon>
        <taxon>Bacillati</taxon>
        <taxon>Bacillota</taxon>
        <taxon>Clostridia</taxon>
        <taxon>Lachnospirales</taxon>
        <taxon>Lachnospiraceae</taxon>
        <taxon>Jingyaoa</taxon>
    </lineage>
</organism>
<dbReference type="InterPro" id="IPR027417">
    <property type="entry name" value="P-loop_NTPase"/>
</dbReference>
<keyword evidence="7" id="KW-1185">Reference proteome</keyword>
<dbReference type="InterPro" id="IPR003439">
    <property type="entry name" value="ABC_transporter-like_ATP-bd"/>
</dbReference>
<keyword evidence="4 6" id="KW-0067">ATP-binding</keyword>
<keyword evidence="2" id="KW-0813">Transport</keyword>
<evidence type="ECO:0000256" key="1">
    <source>
        <dbReference type="ARBA" id="ARBA00005417"/>
    </source>
</evidence>
<dbReference type="PANTHER" id="PTHR46743:SF2">
    <property type="entry name" value="TEICHOIC ACIDS EXPORT ATP-BINDING PROTEIN TAGH"/>
    <property type="match status" value="1"/>
</dbReference>
<dbReference type="InterPro" id="IPR015860">
    <property type="entry name" value="ABC_transpr_TagH-like"/>
</dbReference>
<evidence type="ECO:0000259" key="5">
    <source>
        <dbReference type="PROSITE" id="PS50893"/>
    </source>
</evidence>
<comment type="similarity">
    <text evidence="1">Belongs to the ABC transporter superfamily.</text>
</comment>
<feature type="domain" description="ABC transporter" evidence="5">
    <location>
        <begin position="6"/>
        <end position="245"/>
    </location>
</feature>
<keyword evidence="3" id="KW-0547">Nucleotide-binding</keyword>
<dbReference type="Gene3D" id="3.40.50.300">
    <property type="entry name" value="P-loop containing nucleotide triphosphate hydrolases"/>
    <property type="match status" value="1"/>
</dbReference>
<dbReference type="PROSITE" id="PS50893">
    <property type="entry name" value="ABC_TRANSPORTER_2"/>
    <property type="match status" value="1"/>
</dbReference>
<dbReference type="Pfam" id="PF00005">
    <property type="entry name" value="ABC_tran"/>
    <property type="match status" value="1"/>
</dbReference>
<evidence type="ECO:0000313" key="7">
    <source>
        <dbReference type="Proteomes" id="UP000657421"/>
    </source>
</evidence>
<evidence type="ECO:0000313" key="6">
    <source>
        <dbReference type="EMBL" id="MBC8571565.1"/>
    </source>
</evidence>
<name>A0ABR7N587_9FIRM</name>
<dbReference type="GO" id="GO:0005524">
    <property type="term" value="F:ATP binding"/>
    <property type="evidence" value="ECO:0007669"/>
    <property type="project" value="UniProtKB-KW"/>
</dbReference>
<dbReference type="SUPFAM" id="SSF52540">
    <property type="entry name" value="P-loop containing nucleoside triphosphate hydrolases"/>
    <property type="match status" value="1"/>
</dbReference>
<dbReference type="Gene3D" id="2.70.50.60">
    <property type="entry name" value="abc- transporter (atp binding component) like domain"/>
    <property type="match status" value="1"/>
</dbReference>
<evidence type="ECO:0000256" key="3">
    <source>
        <dbReference type="ARBA" id="ARBA00022741"/>
    </source>
</evidence>
<dbReference type="PROSITE" id="PS00211">
    <property type="entry name" value="ABC_TRANSPORTER_1"/>
    <property type="match status" value="1"/>
</dbReference>
<dbReference type="InterPro" id="IPR003593">
    <property type="entry name" value="AAA+_ATPase"/>
</dbReference>
<reference evidence="6 7" key="1">
    <citation type="submission" date="2020-08" db="EMBL/GenBank/DDBJ databases">
        <title>Genome public.</title>
        <authorList>
            <person name="Liu C."/>
            <person name="Sun Q."/>
        </authorList>
    </citation>
    <scope>NUCLEOTIDE SEQUENCE [LARGE SCALE GENOMIC DNA]</scope>
    <source>
        <strain evidence="6 7">NSJ-46</strain>
    </source>
</reference>
<dbReference type="PANTHER" id="PTHR46743">
    <property type="entry name" value="TEICHOIC ACIDS EXPORT ATP-BINDING PROTEIN TAGH"/>
    <property type="match status" value="1"/>
</dbReference>
<gene>
    <name evidence="6" type="ORF">H8716_00475</name>
</gene>
<dbReference type="Proteomes" id="UP000657421">
    <property type="component" value="Unassembled WGS sequence"/>
</dbReference>
<dbReference type="EMBL" id="JACRSZ010000001">
    <property type="protein sequence ID" value="MBC8571565.1"/>
    <property type="molecule type" value="Genomic_DNA"/>
</dbReference>
<dbReference type="SMART" id="SM00382">
    <property type="entry name" value="AAA"/>
    <property type="match status" value="1"/>
</dbReference>
<evidence type="ECO:0000256" key="4">
    <source>
        <dbReference type="ARBA" id="ARBA00022840"/>
    </source>
</evidence>
<dbReference type="RefSeq" id="WP_249306420.1">
    <property type="nucleotide sequence ID" value="NZ_JACRSZ010000001.1"/>
</dbReference>
<proteinExistence type="inferred from homology"/>